<evidence type="ECO:0000313" key="1">
    <source>
        <dbReference type="EMBL" id="ACE06590.1"/>
    </source>
</evidence>
<name>B3ETN8_AMOA5</name>
<dbReference type="AlphaFoldDB" id="B3ETN8"/>
<evidence type="ECO:0000313" key="2">
    <source>
        <dbReference type="Proteomes" id="UP000001227"/>
    </source>
</evidence>
<keyword evidence="2" id="KW-1185">Reference proteome</keyword>
<evidence type="ECO:0008006" key="3">
    <source>
        <dbReference type="Google" id="ProtNLM"/>
    </source>
</evidence>
<reference evidence="1 2" key="1">
    <citation type="journal article" date="2010" name="J. Bacteriol.">
        <title>The genome of the amoeba symbiont 'Candidatus Amoebophilus asiaticus' reveals common mechanisms for host cell interaction among amoeba-associated bacteria.</title>
        <authorList>
            <person name="Schmitz-Esser S."/>
            <person name="Tischler P."/>
            <person name="Arnold R."/>
            <person name="Montanaro J."/>
            <person name="Wagner M."/>
            <person name="Rattei T."/>
            <person name="Horn M."/>
        </authorList>
    </citation>
    <scope>NUCLEOTIDE SEQUENCE [LARGE SCALE GENOMIC DNA]</scope>
    <source>
        <strain evidence="1 2">5a2</strain>
    </source>
</reference>
<dbReference type="eggNOG" id="COG3547">
    <property type="taxonomic scope" value="Bacteria"/>
</dbReference>
<dbReference type="KEGG" id="aas:Aasi_1269"/>
<protein>
    <recommendedName>
        <fullName evidence="3">Transposase IS116/IS110/IS902 family protein</fullName>
    </recommendedName>
</protein>
<dbReference type="Proteomes" id="UP000001227">
    <property type="component" value="Chromosome"/>
</dbReference>
<accession>B3ETN8</accession>
<proteinExistence type="predicted"/>
<organism evidence="1 2">
    <name type="scientific">Amoebophilus asiaticus (strain 5a2)</name>
    <dbReference type="NCBI Taxonomy" id="452471"/>
    <lineage>
        <taxon>Bacteria</taxon>
        <taxon>Pseudomonadati</taxon>
        <taxon>Bacteroidota</taxon>
        <taxon>Cytophagia</taxon>
        <taxon>Cytophagales</taxon>
        <taxon>Amoebophilaceae</taxon>
        <taxon>Candidatus Amoebophilus</taxon>
    </lineage>
</organism>
<gene>
    <name evidence="1" type="ordered locus">Aasi_1269</name>
</gene>
<dbReference type="EMBL" id="CP001102">
    <property type="protein sequence ID" value="ACE06590.1"/>
    <property type="molecule type" value="Genomic_DNA"/>
</dbReference>
<sequence>MCALSSIRNNVEMKEYYEKKVKQGKNKMSVINAIRNKILLKVFACVRDGKMHEYKQVA</sequence>
<dbReference type="HOGENOM" id="CLU_2969135_0_0_10"/>